<proteinExistence type="predicted"/>
<organism evidence="2 3">
    <name type="scientific">Eschrichtius robustus</name>
    <name type="common">California gray whale</name>
    <name type="synonym">Eschrichtius gibbosus</name>
    <dbReference type="NCBI Taxonomy" id="9764"/>
    <lineage>
        <taxon>Eukaryota</taxon>
        <taxon>Metazoa</taxon>
        <taxon>Chordata</taxon>
        <taxon>Craniata</taxon>
        <taxon>Vertebrata</taxon>
        <taxon>Euteleostomi</taxon>
        <taxon>Mammalia</taxon>
        <taxon>Eutheria</taxon>
        <taxon>Laurasiatheria</taxon>
        <taxon>Artiodactyla</taxon>
        <taxon>Whippomorpha</taxon>
        <taxon>Cetacea</taxon>
        <taxon>Mysticeti</taxon>
        <taxon>Eschrichtiidae</taxon>
        <taxon>Eschrichtius</taxon>
    </lineage>
</organism>
<comment type="caution">
    <text evidence="2">The sequence shown here is derived from an EMBL/GenBank/DDBJ whole genome shotgun (WGS) entry which is preliminary data.</text>
</comment>
<feature type="region of interest" description="Disordered" evidence="1">
    <location>
        <begin position="70"/>
        <end position="91"/>
    </location>
</feature>
<dbReference type="EMBL" id="JAIQCJ010001291">
    <property type="protein sequence ID" value="KAJ8791375.1"/>
    <property type="molecule type" value="Genomic_DNA"/>
</dbReference>
<accession>A0AB34HKE0</accession>
<evidence type="ECO:0000313" key="2">
    <source>
        <dbReference type="EMBL" id="KAJ8791375.1"/>
    </source>
</evidence>
<evidence type="ECO:0000313" key="3">
    <source>
        <dbReference type="Proteomes" id="UP001159641"/>
    </source>
</evidence>
<evidence type="ECO:0000256" key="1">
    <source>
        <dbReference type="SAM" id="MobiDB-lite"/>
    </source>
</evidence>
<keyword evidence="3" id="KW-1185">Reference proteome</keyword>
<dbReference type="AlphaFoldDB" id="A0AB34HKE0"/>
<dbReference type="Proteomes" id="UP001159641">
    <property type="component" value="Unassembled WGS sequence"/>
</dbReference>
<protein>
    <submittedName>
        <fullName evidence="2">Uncharacterized protein</fullName>
    </submittedName>
</protein>
<sequence length="107" mass="11858">MEERASCGGARDAASGLSALRSLAPELWQVLLWLRLWWPDVRWGLWREWRPTVLPTLLGLPCTGSDSSTWAPGGHTCARPKHTRSSLGGTRGQSFVSGRMLIRDEDA</sequence>
<reference evidence="2 3" key="1">
    <citation type="submission" date="2022-11" db="EMBL/GenBank/DDBJ databases">
        <title>Whole genome sequence of Eschrichtius robustus ER-17-0199.</title>
        <authorList>
            <person name="Bruniche-Olsen A."/>
            <person name="Black A.N."/>
            <person name="Fields C.J."/>
            <person name="Walden K."/>
            <person name="Dewoody J.A."/>
        </authorList>
    </citation>
    <scope>NUCLEOTIDE SEQUENCE [LARGE SCALE GENOMIC DNA]</scope>
    <source>
        <strain evidence="2">ER-17-0199</strain>
        <tissue evidence="2">Blubber</tissue>
    </source>
</reference>
<name>A0AB34HKE0_ESCRO</name>
<gene>
    <name evidence="2" type="ORF">J1605_004322</name>
</gene>